<organism evidence="2 3">
    <name type="scientific">Cudoniella acicularis</name>
    <dbReference type="NCBI Taxonomy" id="354080"/>
    <lineage>
        <taxon>Eukaryota</taxon>
        <taxon>Fungi</taxon>
        <taxon>Dikarya</taxon>
        <taxon>Ascomycota</taxon>
        <taxon>Pezizomycotina</taxon>
        <taxon>Leotiomycetes</taxon>
        <taxon>Helotiales</taxon>
        <taxon>Tricladiaceae</taxon>
        <taxon>Cudoniella</taxon>
    </lineage>
</organism>
<feature type="region of interest" description="Disordered" evidence="1">
    <location>
        <begin position="160"/>
        <end position="191"/>
    </location>
</feature>
<reference evidence="2 3" key="1">
    <citation type="submission" date="2020-03" db="EMBL/GenBank/DDBJ databases">
        <title>Draft Genome Sequence of Cudoniella acicularis.</title>
        <authorList>
            <person name="Buettner E."/>
            <person name="Kellner H."/>
        </authorList>
    </citation>
    <scope>NUCLEOTIDE SEQUENCE [LARGE SCALE GENOMIC DNA]</scope>
    <source>
        <strain evidence="2 3">DSM 108380</strain>
    </source>
</reference>
<feature type="compositionally biased region" description="Basic and acidic residues" evidence="1">
    <location>
        <begin position="430"/>
        <end position="439"/>
    </location>
</feature>
<keyword evidence="3" id="KW-1185">Reference proteome</keyword>
<feature type="compositionally biased region" description="Low complexity" evidence="1">
    <location>
        <begin position="164"/>
        <end position="178"/>
    </location>
</feature>
<sequence>MAQPLSHRRWSTESTPHKAVSGEQFKPLPVAHRGQSVNSRSPYRHKQIMPQFRGITDREAATLRYLNEGQDASISFWRQWRNERFQDIAVGQVSEIFNENRLNSLVTPSRVTFSEPPVSGTEAGYDSDIEVDSPQNFARRKSFFRLPNVGPVRWVRGGLQRRASTSSVRQSDQSQSSSGTITPNSTSSDEQTFKGFFVGKISSVRARIQQVLDPSRGKEQEVELTELFSDRFTLDLPPESSQDKSELDYLRRAQMQEAAVAALNRMVAQDANLATALAQGITEVLRRNITTSENASSNQTTVANQDIANQLAIAANAIATRSTNLPTGTAAITTDVDIDENIETHQGSIRVRTTRIRFKEPLVDNEDEMETRGRRRSVSGSRSPRGRSILKWRREESAQRPEELEQPAEIEHPEKVQQPEEVQETEEVQEPGRVERSEEVELPEYPEEGECPDEVEYPEELQQLEEFEPKEEGPPRHVFGEYCPICEEGGGHVVEPRTLSYRDAFL</sequence>
<evidence type="ECO:0000256" key="1">
    <source>
        <dbReference type="SAM" id="MobiDB-lite"/>
    </source>
</evidence>
<feature type="compositionally biased region" description="Acidic residues" evidence="1">
    <location>
        <begin position="440"/>
        <end position="454"/>
    </location>
</feature>
<dbReference type="EMBL" id="JAAMPI010001003">
    <property type="protein sequence ID" value="KAF4627245.1"/>
    <property type="molecule type" value="Genomic_DNA"/>
</dbReference>
<protein>
    <submittedName>
        <fullName evidence="2">Uncharacterized protein</fullName>
    </submittedName>
</protein>
<proteinExistence type="predicted"/>
<feature type="region of interest" description="Disordered" evidence="1">
    <location>
        <begin position="1"/>
        <end position="23"/>
    </location>
</feature>
<dbReference type="Proteomes" id="UP000566819">
    <property type="component" value="Unassembled WGS sequence"/>
</dbReference>
<evidence type="ECO:0000313" key="2">
    <source>
        <dbReference type="EMBL" id="KAF4627245.1"/>
    </source>
</evidence>
<name>A0A8H4RBU2_9HELO</name>
<gene>
    <name evidence="2" type="ORF">G7Y89_g10914</name>
</gene>
<comment type="caution">
    <text evidence="2">The sequence shown here is derived from an EMBL/GenBank/DDBJ whole genome shotgun (WGS) entry which is preliminary data.</text>
</comment>
<evidence type="ECO:0000313" key="3">
    <source>
        <dbReference type="Proteomes" id="UP000566819"/>
    </source>
</evidence>
<feature type="compositionally biased region" description="Basic and acidic residues" evidence="1">
    <location>
        <begin position="392"/>
        <end position="418"/>
    </location>
</feature>
<feature type="compositionally biased region" description="Polar residues" evidence="1">
    <location>
        <begin position="179"/>
        <end position="190"/>
    </location>
</feature>
<feature type="region of interest" description="Disordered" evidence="1">
    <location>
        <begin position="366"/>
        <end position="454"/>
    </location>
</feature>
<accession>A0A8H4RBU2</accession>
<dbReference type="AlphaFoldDB" id="A0A8H4RBU2"/>